<feature type="transmembrane region" description="Helical" evidence="9">
    <location>
        <begin position="49"/>
        <end position="66"/>
    </location>
</feature>
<evidence type="ECO:0000256" key="5">
    <source>
        <dbReference type="ARBA" id="ARBA00023136"/>
    </source>
</evidence>
<feature type="transmembrane region" description="Helical" evidence="9">
    <location>
        <begin position="401"/>
        <end position="423"/>
    </location>
</feature>
<dbReference type="FunFam" id="1.20.1250.20:FF:000018">
    <property type="entry name" value="MFS transporter permease"/>
    <property type="match status" value="1"/>
</dbReference>
<dbReference type="Pfam" id="PF07690">
    <property type="entry name" value="MFS_1"/>
    <property type="match status" value="1"/>
</dbReference>
<dbReference type="EMBL" id="JAEKLZ010000282">
    <property type="protein sequence ID" value="MBW8727514.1"/>
    <property type="molecule type" value="Genomic_DNA"/>
</dbReference>
<dbReference type="InterPro" id="IPR011701">
    <property type="entry name" value="MFS"/>
</dbReference>
<feature type="transmembrane region" description="Helical" evidence="9">
    <location>
        <begin position="86"/>
        <end position="103"/>
    </location>
</feature>
<dbReference type="GO" id="GO:0016020">
    <property type="term" value="C:membrane"/>
    <property type="evidence" value="ECO:0007669"/>
    <property type="project" value="UniProtKB-SubCell"/>
</dbReference>
<evidence type="ECO:0000256" key="4">
    <source>
        <dbReference type="ARBA" id="ARBA00022989"/>
    </source>
</evidence>
<dbReference type="Proteomes" id="UP000700706">
    <property type="component" value="Unassembled WGS sequence"/>
</dbReference>
<keyword evidence="5 9" id="KW-0472">Membrane</keyword>
<dbReference type="FunFam" id="1.20.1250.20:FF:000126">
    <property type="entry name" value="MFS transporter permease"/>
    <property type="match status" value="1"/>
</dbReference>
<evidence type="ECO:0000259" key="10">
    <source>
        <dbReference type="PROSITE" id="PS50850"/>
    </source>
</evidence>
<evidence type="ECO:0000313" key="12">
    <source>
        <dbReference type="Proteomes" id="UP000700706"/>
    </source>
</evidence>
<comment type="caution">
    <text evidence="11">The sequence shown here is derived from an EMBL/GenBank/DDBJ whole genome shotgun (WGS) entry which is preliminary data.</text>
</comment>
<dbReference type="InterPro" id="IPR020846">
    <property type="entry name" value="MFS_dom"/>
</dbReference>
<gene>
    <name evidence="11" type="ORF">JF625_20480</name>
</gene>
<sequence length="470" mass="50399">MLPYRQDHGIWLPRSVIRSYPRRRVAGAVRRKGRIEVPEADREALYRKVSLRLIPFMILLYLVSFLDRVNVGFAALTMNADLGITPYVFGWGAGIFFFGYFLFEVPSNVILEKVGARLWICRIMVTWGLISAAMAFVQGIWGYTILRFLLGAAEAGFLPGMILYLTYWFPAARRARFIALFMAAVPLASAVGAPVSGIILDATHLWFGLKGWQWLFIIEGLPACLLGILVLALLPDGPAKAPWLDDAERAAIAADLARDRAAASHPPLHALWPALADRRVILLGLVYFGIVIGLYGIGLWLPQIVKGMGFTTLETGWIIALPYLVSAGAMLAWGRHSDRSGERVLHVALPALLSAIGFAGSIASSSTTLQLVFLGVAAIGIYATLGPFWTMPPVFLGGTAAAGGIALINSIGNLGGFVGPYAVGWIRESTGSFTAGMAVLAASLAAAAIIALVVGRHLRHAAAPSLPGKA</sequence>
<keyword evidence="2" id="KW-0813">Transport</keyword>
<evidence type="ECO:0000256" key="8">
    <source>
        <dbReference type="ARBA" id="ARBA00074139"/>
    </source>
</evidence>
<dbReference type="PROSITE" id="PS50850">
    <property type="entry name" value="MFS"/>
    <property type="match status" value="1"/>
</dbReference>
<dbReference type="Gene3D" id="1.20.1250.20">
    <property type="entry name" value="MFS general substrate transporter like domains"/>
    <property type="match status" value="2"/>
</dbReference>
<feature type="transmembrane region" description="Helical" evidence="9">
    <location>
        <begin position="435"/>
        <end position="455"/>
    </location>
</feature>
<comment type="similarity">
    <text evidence="6">Belongs to the major facilitator superfamily. Phthalate permease family.</text>
</comment>
<feature type="transmembrane region" description="Helical" evidence="9">
    <location>
        <begin position="124"/>
        <end position="143"/>
    </location>
</feature>
<feature type="transmembrane region" description="Helical" evidence="9">
    <location>
        <begin position="280"/>
        <end position="303"/>
    </location>
</feature>
<accession>A0A952FRT4</accession>
<dbReference type="PANTHER" id="PTHR43791:SF36">
    <property type="entry name" value="TRANSPORTER, PUTATIVE (AFU_ORTHOLOGUE AFUA_6G08340)-RELATED"/>
    <property type="match status" value="1"/>
</dbReference>
<name>A0A952FRT4_9PROT</name>
<organism evidence="11 12">
    <name type="scientific">Inquilinus limosus</name>
    <dbReference type="NCBI Taxonomy" id="171674"/>
    <lineage>
        <taxon>Bacteria</taxon>
        <taxon>Pseudomonadati</taxon>
        <taxon>Pseudomonadota</taxon>
        <taxon>Alphaproteobacteria</taxon>
        <taxon>Rhodospirillales</taxon>
        <taxon>Rhodospirillaceae</taxon>
        <taxon>Inquilinus</taxon>
    </lineage>
</organism>
<feature type="transmembrane region" description="Helical" evidence="9">
    <location>
        <begin position="149"/>
        <end position="170"/>
    </location>
</feature>
<evidence type="ECO:0000256" key="1">
    <source>
        <dbReference type="ARBA" id="ARBA00004141"/>
    </source>
</evidence>
<evidence type="ECO:0000256" key="7">
    <source>
        <dbReference type="ARBA" id="ARBA00058119"/>
    </source>
</evidence>
<feature type="domain" description="Major facilitator superfamily (MFS) profile" evidence="10">
    <location>
        <begin position="53"/>
        <end position="459"/>
    </location>
</feature>
<evidence type="ECO:0000256" key="9">
    <source>
        <dbReference type="SAM" id="Phobius"/>
    </source>
</evidence>
<dbReference type="CDD" id="cd17319">
    <property type="entry name" value="MFS_ExuT_GudP_like"/>
    <property type="match status" value="1"/>
</dbReference>
<keyword evidence="4 9" id="KW-1133">Transmembrane helix</keyword>
<dbReference type="PANTHER" id="PTHR43791">
    <property type="entry name" value="PERMEASE-RELATED"/>
    <property type="match status" value="1"/>
</dbReference>
<evidence type="ECO:0000313" key="11">
    <source>
        <dbReference type="EMBL" id="MBW8727514.1"/>
    </source>
</evidence>
<feature type="transmembrane region" description="Helical" evidence="9">
    <location>
        <begin position="177"/>
        <end position="200"/>
    </location>
</feature>
<dbReference type="AlphaFoldDB" id="A0A952FRT4"/>
<feature type="transmembrane region" description="Helical" evidence="9">
    <location>
        <begin position="212"/>
        <end position="234"/>
    </location>
</feature>
<feature type="transmembrane region" description="Helical" evidence="9">
    <location>
        <begin position="369"/>
        <end position="389"/>
    </location>
</feature>
<evidence type="ECO:0000256" key="2">
    <source>
        <dbReference type="ARBA" id="ARBA00022448"/>
    </source>
</evidence>
<keyword evidence="3 9" id="KW-0812">Transmembrane</keyword>
<dbReference type="GO" id="GO:0022857">
    <property type="term" value="F:transmembrane transporter activity"/>
    <property type="evidence" value="ECO:0007669"/>
    <property type="project" value="InterPro"/>
</dbReference>
<evidence type="ECO:0000256" key="6">
    <source>
        <dbReference type="ARBA" id="ARBA00038514"/>
    </source>
</evidence>
<dbReference type="InterPro" id="IPR036259">
    <property type="entry name" value="MFS_trans_sf"/>
</dbReference>
<reference evidence="11" key="1">
    <citation type="submission" date="2020-06" db="EMBL/GenBank/DDBJ databases">
        <title>Stable isotope informed genome-resolved metagenomics uncovers potential trophic interactions in rhizosphere soil.</title>
        <authorList>
            <person name="Starr E.P."/>
            <person name="Shi S."/>
            <person name="Blazewicz S.J."/>
            <person name="Koch B.J."/>
            <person name="Probst A.J."/>
            <person name="Hungate B.A."/>
            <person name="Pett-Ridge J."/>
            <person name="Firestone M.K."/>
            <person name="Banfield J.F."/>
        </authorList>
    </citation>
    <scope>NUCLEOTIDE SEQUENCE</scope>
    <source>
        <strain evidence="11">YM_69_17</strain>
    </source>
</reference>
<feature type="transmembrane region" description="Helical" evidence="9">
    <location>
        <begin position="345"/>
        <end position="363"/>
    </location>
</feature>
<proteinExistence type="inferred from homology"/>
<protein>
    <recommendedName>
        <fullName evidence="8">Putative tartrate transporter</fullName>
    </recommendedName>
</protein>
<feature type="transmembrane region" description="Helical" evidence="9">
    <location>
        <begin position="315"/>
        <end position="333"/>
    </location>
</feature>
<comment type="function">
    <text evidence="7">Component of the tartrate utilization system and may allow entry of tartrate and tartrate dehydrogenase.</text>
</comment>
<evidence type="ECO:0000256" key="3">
    <source>
        <dbReference type="ARBA" id="ARBA00022692"/>
    </source>
</evidence>
<comment type="subcellular location">
    <subcellularLocation>
        <location evidence="1">Membrane</location>
        <topology evidence="1">Multi-pass membrane protein</topology>
    </subcellularLocation>
</comment>
<dbReference type="SUPFAM" id="SSF103473">
    <property type="entry name" value="MFS general substrate transporter"/>
    <property type="match status" value="1"/>
</dbReference>